<dbReference type="AlphaFoldDB" id="A0A7D9IWW7"/>
<dbReference type="Gene3D" id="2.60.270.50">
    <property type="match status" value="1"/>
</dbReference>
<sequence>MVKIHNVRLIVENQSGMTMQYTSDWFDSGRLADTFSWPKTVENGGTLDVLCYEKDWSLAACSGTVDYIMNDTEVTFGFSNPDVGTNKLGVGTSGKAVWDNMTNHDYSPFEVDILIGVIPLRCQCQCTGGTTNLATVKIIRVD</sequence>
<name>A0A7D9IWW7_PARCT</name>
<evidence type="ECO:0000313" key="2">
    <source>
        <dbReference type="Proteomes" id="UP001152795"/>
    </source>
</evidence>
<keyword evidence="2" id="KW-1185">Reference proteome</keyword>
<proteinExistence type="predicted"/>
<protein>
    <submittedName>
        <fullName evidence="1">Uncharacterized protein</fullName>
    </submittedName>
</protein>
<reference evidence="1" key="1">
    <citation type="submission" date="2020-04" db="EMBL/GenBank/DDBJ databases">
        <authorList>
            <person name="Alioto T."/>
            <person name="Alioto T."/>
            <person name="Gomez Garrido J."/>
        </authorList>
    </citation>
    <scope>NUCLEOTIDE SEQUENCE</scope>
    <source>
        <strain evidence="1">A484AB</strain>
    </source>
</reference>
<dbReference type="OrthoDB" id="6019429at2759"/>
<accession>A0A7D9IWW7</accession>
<evidence type="ECO:0000313" key="1">
    <source>
        <dbReference type="EMBL" id="CAB4015093.1"/>
    </source>
</evidence>
<dbReference type="Proteomes" id="UP001152795">
    <property type="component" value="Unassembled WGS sequence"/>
</dbReference>
<organism evidence="1 2">
    <name type="scientific">Paramuricea clavata</name>
    <name type="common">Red gorgonian</name>
    <name type="synonym">Violescent sea-whip</name>
    <dbReference type="NCBI Taxonomy" id="317549"/>
    <lineage>
        <taxon>Eukaryota</taxon>
        <taxon>Metazoa</taxon>
        <taxon>Cnidaria</taxon>
        <taxon>Anthozoa</taxon>
        <taxon>Octocorallia</taxon>
        <taxon>Malacalcyonacea</taxon>
        <taxon>Plexauridae</taxon>
        <taxon>Paramuricea</taxon>
    </lineage>
</organism>
<dbReference type="EMBL" id="CACRXK020008577">
    <property type="protein sequence ID" value="CAB4015093.1"/>
    <property type="molecule type" value="Genomic_DNA"/>
</dbReference>
<comment type="caution">
    <text evidence="1">The sequence shown here is derived from an EMBL/GenBank/DDBJ whole genome shotgun (WGS) entry which is preliminary data.</text>
</comment>
<gene>
    <name evidence="1" type="ORF">PACLA_8A059558</name>
</gene>